<dbReference type="AlphaFoldDB" id="A0AAD7RQG0"/>
<evidence type="ECO:0000313" key="2">
    <source>
        <dbReference type="Proteomes" id="UP001221898"/>
    </source>
</evidence>
<reference evidence="1" key="1">
    <citation type="journal article" date="2023" name="Science">
        <title>Genome structures resolve the early diversification of teleost fishes.</title>
        <authorList>
            <person name="Parey E."/>
            <person name="Louis A."/>
            <person name="Montfort J."/>
            <person name="Bouchez O."/>
            <person name="Roques C."/>
            <person name="Iampietro C."/>
            <person name="Lluch J."/>
            <person name="Castinel A."/>
            <person name="Donnadieu C."/>
            <person name="Desvignes T."/>
            <person name="Floi Bucao C."/>
            <person name="Jouanno E."/>
            <person name="Wen M."/>
            <person name="Mejri S."/>
            <person name="Dirks R."/>
            <person name="Jansen H."/>
            <person name="Henkel C."/>
            <person name="Chen W.J."/>
            <person name="Zahm M."/>
            <person name="Cabau C."/>
            <person name="Klopp C."/>
            <person name="Thompson A.W."/>
            <person name="Robinson-Rechavi M."/>
            <person name="Braasch I."/>
            <person name="Lecointre G."/>
            <person name="Bobe J."/>
            <person name="Postlethwait J.H."/>
            <person name="Berthelot C."/>
            <person name="Roest Crollius H."/>
            <person name="Guiguen Y."/>
        </authorList>
    </citation>
    <scope>NUCLEOTIDE SEQUENCE</scope>
    <source>
        <strain evidence="1">NC1722</strain>
    </source>
</reference>
<name>A0AAD7RQG0_9TELE</name>
<sequence length="203" mass="22154">MRLEELSCGAAARNVCACGRQCGGRLRRRHACPVALSVPGKGQEVTGTPRCFEHRELQGTDGEGTVNRPANQSIKSEPQRVAAGLKVSAVFLVLTVPLSIAEWRFEKRRCERWYRCLRVRSGALLRLAYFPQRHGGNSLCAEIVLRGKVTVWTLPGVWVTGSAGERAAAGQTTVSRTAVSLIASLITTRLYILMGCGFLTLRS</sequence>
<organism evidence="1 2">
    <name type="scientific">Aldrovandia affinis</name>
    <dbReference type="NCBI Taxonomy" id="143900"/>
    <lineage>
        <taxon>Eukaryota</taxon>
        <taxon>Metazoa</taxon>
        <taxon>Chordata</taxon>
        <taxon>Craniata</taxon>
        <taxon>Vertebrata</taxon>
        <taxon>Euteleostomi</taxon>
        <taxon>Actinopterygii</taxon>
        <taxon>Neopterygii</taxon>
        <taxon>Teleostei</taxon>
        <taxon>Notacanthiformes</taxon>
        <taxon>Halosauridae</taxon>
        <taxon>Aldrovandia</taxon>
    </lineage>
</organism>
<proteinExistence type="predicted"/>
<dbReference type="EMBL" id="JAINUG010000217">
    <property type="protein sequence ID" value="KAJ8387141.1"/>
    <property type="molecule type" value="Genomic_DNA"/>
</dbReference>
<evidence type="ECO:0000313" key="1">
    <source>
        <dbReference type="EMBL" id="KAJ8387141.1"/>
    </source>
</evidence>
<dbReference type="Proteomes" id="UP001221898">
    <property type="component" value="Unassembled WGS sequence"/>
</dbReference>
<protein>
    <submittedName>
        <fullName evidence="1">Uncharacterized protein</fullName>
    </submittedName>
</protein>
<keyword evidence="2" id="KW-1185">Reference proteome</keyword>
<comment type="caution">
    <text evidence="1">The sequence shown here is derived from an EMBL/GenBank/DDBJ whole genome shotgun (WGS) entry which is preliminary data.</text>
</comment>
<gene>
    <name evidence="1" type="ORF">AAFF_G00160810</name>
</gene>
<accession>A0AAD7RQG0</accession>